<dbReference type="Gene3D" id="1.10.10.10">
    <property type="entry name" value="Winged helix-like DNA-binding domain superfamily/Winged helix DNA-binding domain"/>
    <property type="match status" value="1"/>
</dbReference>
<dbReference type="EMBL" id="OCNK01000002">
    <property type="protein sequence ID" value="SOD98006.1"/>
    <property type="molecule type" value="Genomic_DNA"/>
</dbReference>
<keyword evidence="2" id="KW-0805">Transcription regulation</keyword>
<dbReference type="SUPFAM" id="SSF53850">
    <property type="entry name" value="Periplasmic binding protein-like II"/>
    <property type="match status" value="1"/>
</dbReference>
<evidence type="ECO:0000256" key="2">
    <source>
        <dbReference type="ARBA" id="ARBA00023015"/>
    </source>
</evidence>
<dbReference type="GO" id="GO:0003677">
    <property type="term" value="F:DNA binding"/>
    <property type="evidence" value="ECO:0007669"/>
    <property type="project" value="UniProtKB-KW"/>
</dbReference>
<dbReference type="SUPFAM" id="SSF46785">
    <property type="entry name" value="Winged helix' DNA-binding domain"/>
    <property type="match status" value="1"/>
</dbReference>
<dbReference type="OrthoDB" id="8717159at2"/>
<evidence type="ECO:0000256" key="1">
    <source>
        <dbReference type="ARBA" id="ARBA00009437"/>
    </source>
</evidence>
<proteinExistence type="inferred from homology"/>
<dbReference type="InterPro" id="IPR005119">
    <property type="entry name" value="LysR_subst-bd"/>
</dbReference>
<dbReference type="Pfam" id="PF00126">
    <property type="entry name" value="HTH_1"/>
    <property type="match status" value="1"/>
</dbReference>
<dbReference type="Proteomes" id="UP000219482">
    <property type="component" value="Unassembled WGS sequence"/>
</dbReference>
<dbReference type="PROSITE" id="PS50931">
    <property type="entry name" value="HTH_LYSR"/>
    <property type="match status" value="1"/>
</dbReference>
<dbReference type="InterPro" id="IPR036390">
    <property type="entry name" value="WH_DNA-bd_sf"/>
</dbReference>
<dbReference type="AlphaFoldDB" id="A0A286GS50"/>
<dbReference type="Gene3D" id="3.40.190.10">
    <property type="entry name" value="Periplasmic binding protein-like II"/>
    <property type="match status" value="2"/>
</dbReference>
<evidence type="ECO:0000259" key="5">
    <source>
        <dbReference type="PROSITE" id="PS50931"/>
    </source>
</evidence>
<evidence type="ECO:0000313" key="7">
    <source>
        <dbReference type="Proteomes" id="UP000219482"/>
    </source>
</evidence>
<accession>A0A286GS50</accession>
<dbReference type="PANTHER" id="PTHR30118:SF15">
    <property type="entry name" value="TRANSCRIPTIONAL REGULATORY PROTEIN"/>
    <property type="match status" value="1"/>
</dbReference>
<dbReference type="RefSeq" id="WP_097183457.1">
    <property type="nucleotide sequence ID" value="NZ_OCNK01000002.1"/>
</dbReference>
<protein>
    <submittedName>
        <fullName evidence="6">Transcriptional regulator, LysR family</fullName>
    </submittedName>
</protein>
<dbReference type="InterPro" id="IPR036388">
    <property type="entry name" value="WH-like_DNA-bd_sf"/>
</dbReference>
<dbReference type="CDD" id="cd08417">
    <property type="entry name" value="PBP2_Nitroaromatics_like"/>
    <property type="match status" value="1"/>
</dbReference>
<dbReference type="Pfam" id="PF03466">
    <property type="entry name" value="LysR_substrate"/>
    <property type="match status" value="1"/>
</dbReference>
<dbReference type="InterPro" id="IPR037402">
    <property type="entry name" value="YidZ_PBP2"/>
</dbReference>
<evidence type="ECO:0000313" key="6">
    <source>
        <dbReference type="EMBL" id="SOD98006.1"/>
    </source>
</evidence>
<feature type="domain" description="HTH lysR-type" evidence="5">
    <location>
        <begin position="6"/>
        <end position="63"/>
    </location>
</feature>
<keyword evidence="3" id="KW-0238">DNA-binding</keyword>
<keyword evidence="7" id="KW-1185">Reference proteome</keyword>
<evidence type="ECO:0000256" key="4">
    <source>
        <dbReference type="ARBA" id="ARBA00023163"/>
    </source>
</evidence>
<comment type="similarity">
    <text evidence="1">Belongs to the LysR transcriptional regulatory family.</text>
</comment>
<dbReference type="PANTHER" id="PTHR30118">
    <property type="entry name" value="HTH-TYPE TRANSCRIPTIONAL REGULATOR LEUO-RELATED"/>
    <property type="match status" value="1"/>
</dbReference>
<dbReference type="InterPro" id="IPR000847">
    <property type="entry name" value="LysR_HTH_N"/>
</dbReference>
<reference evidence="7" key="1">
    <citation type="submission" date="2017-09" db="EMBL/GenBank/DDBJ databases">
        <authorList>
            <person name="Varghese N."/>
            <person name="Submissions S."/>
        </authorList>
    </citation>
    <scope>NUCLEOTIDE SEQUENCE [LARGE SCALE GENOMIC DNA]</scope>
    <source>
        <strain evidence="7">DSM 44270</strain>
    </source>
</reference>
<dbReference type="PRINTS" id="PR00039">
    <property type="entry name" value="HTHLYSR"/>
</dbReference>
<name>A0A286GS50_9ACTN</name>
<dbReference type="GO" id="GO:0003700">
    <property type="term" value="F:DNA-binding transcription factor activity"/>
    <property type="evidence" value="ECO:0007669"/>
    <property type="project" value="InterPro"/>
</dbReference>
<sequence>MNLAGVDLNLLVSLRALLQERNVTRAAQVVGLSQPAMSNALARLRRQFGDELLVREGRGLTLTPVARELQHAVEPALGMVERALRIQASFDPSTAAQVFRIAASDYGMTLIAGRLRELDRLAPRVVVDLVQIDHGFVRDSEAVMRRVDLVLAPRAFLNGYPNEELSSEPWVAVVDADDPGDQLSEEDLRSRTLIGLFHDLGSGAHIERLLTVRGITATGSVNAESFSAVPALVEGTDRIAFLPASLAARLQPGYRVRTRAAPFLTEPLVECLYWHRSAQRDPAHQWLRRLVLGTRATLEESLPSAP</sequence>
<gene>
    <name evidence="6" type="ORF">SAMN06272739_1690</name>
</gene>
<evidence type="ECO:0000256" key="3">
    <source>
        <dbReference type="ARBA" id="ARBA00023125"/>
    </source>
</evidence>
<organism evidence="6 7">
    <name type="scientific">Blastococcus haudaquaticus</name>
    <dbReference type="NCBI Taxonomy" id="1938745"/>
    <lineage>
        <taxon>Bacteria</taxon>
        <taxon>Bacillati</taxon>
        <taxon>Actinomycetota</taxon>
        <taxon>Actinomycetes</taxon>
        <taxon>Geodermatophilales</taxon>
        <taxon>Geodermatophilaceae</taxon>
        <taxon>Blastococcus</taxon>
    </lineage>
</organism>
<dbReference type="InterPro" id="IPR050389">
    <property type="entry name" value="LysR-type_TF"/>
</dbReference>
<keyword evidence="4" id="KW-0804">Transcription</keyword>